<accession>A0ABN7XC57</accession>
<reference evidence="1 2" key="1">
    <citation type="submission" date="2021-06" db="EMBL/GenBank/DDBJ databases">
        <authorList>
            <person name="Kallberg Y."/>
            <person name="Tangrot J."/>
            <person name="Rosling A."/>
        </authorList>
    </citation>
    <scope>NUCLEOTIDE SEQUENCE [LARGE SCALE GENOMIC DNA]</scope>
    <source>
        <strain evidence="1 2">120-4 pot B 10/14</strain>
    </source>
</reference>
<dbReference type="EMBL" id="CAJVQB010116041">
    <property type="protein sequence ID" value="CAG8852782.1"/>
    <property type="molecule type" value="Genomic_DNA"/>
</dbReference>
<dbReference type="Proteomes" id="UP000789901">
    <property type="component" value="Unassembled WGS sequence"/>
</dbReference>
<protein>
    <submittedName>
        <fullName evidence="1">10633_t:CDS:1</fullName>
    </submittedName>
</protein>
<evidence type="ECO:0000313" key="1">
    <source>
        <dbReference type="EMBL" id="CAG8852782.1"/>
    </source>
</evidence>
<feature type="non-terminal residue" evidence="1">
    <location>
        <position position="1"/>
    </location>
</feature>
<feature type="non-terminal residue" evidence="1">
    <location>
        <position position="166"/>
    </location>
</feature>
<organism evidence="1 2">
    <name type="scientific">Gigaspora margarita</name>
    <dbReference type="NCBI Taxonomy" id="4874"/>
    <lineage>
        <taxon>Eukaryota</taxon>
        <taxon>Fungi</taxon>
        <taxon>Fungi incertae sedis</taxon>
        <taxon>Mucoromycota</taxon>
        <taxon>Glomeromycotina</taxon>
        <taxon>Glomeromycetes</taxon>
        <taxon>Diversisporales</taxon>
        <taxon>Gigasporaceae</taxon>
        <taxon>Gigaspora</taxon>
    </lineage>
</organism>
<keyword evidence="2" id="KW-1185">Reference proteome</keyword>
<comment type="caution">
    <text evidence="1">The sequence shown here is derived from an EMBL/GenBank/DDBJ whole genome shotgun (WGS) entry which is preliminary data.</text>
</comment>
<proteinExistence type="predicted"/>
<name>A0ABN7XC57_GIGMA</name>
<evidence type="ECO:0000313" key="2">
    <source>
        <dbReference type="Proteomes" id="UP000789901"/>
    </source>
</evidence>
<gene>
    <name evidence="1" type="ORF">GMARGA_LOCUS41603</name>
</gene>
<sequence length="166" mass="18822">QQIPEISSGLVSIQQIFHPNISQPYPLLPISTTNNIPPFFDQLSTKSNSTRSFSPLFTSPPNIPSRYPSPSQIISHCTRGNDGLFLLQFSDNVTNHLTQSLLILPNQSAICFMNIQQNIMVSSSPMMMNNHNYYHPYHQIVDHSYAYPLEKTSKDITIKAKMLENK</sequence>